<name>A0AB38LQM0_AURPU</name>
<dbReference type="Pfam" id="PF05978">
    <property type="entry name" value="UNC-93"/>
    <property type="match status" value="1"/>
</dbReference>
<feature type="transmembrane region" description="Helical" evidence="6">
    <location>
        <begin position="215"/>
        <end position="232"/>
    </location>
</feature>
<dbReference type="InterPro" id="IPR010291">
    <property type="entry name" value="Ion_channel_UNC-93"/>
</dbReference>
<evidence type="ECO:0000256" key="4">
    <source>
        <dbReference type="ARBA" id="ARBA00023136"/>
    </source>
</evidence>
<keyword evidence="4 6" id="KW-0472">Membrane</keyword>
<gene>
    <name evidence="7" type="ORF">D6C94_07563</name>
</gene>
<evidence type="ECO:0000313" key="7">
    <source>
        <dbReference type="EMBL" id="THY71572.1"/>
    </source>
</evidence>
<sequence>MATTEKNLHEVQSANGSVDNGTTDVVMPAGRKYKTTKIGPLTLPHYASPATQLVIVAFVCFLCPGMFNALSGMGGGGQVSAKAADEANIALYACFSVVEQGFFAGSIVNFIGIRWSLSFGGLGYCIYVASFLCYTHTQNTGFNIFAGALLGCCAGMLWSAQGAIMMSYPAEGSKGRYISWFWMIFNLGAVIGSLIPLGENINATSSSTVSDGTYVGFIVLTACGAGLAWFLVDAKSVIRNDGSRIILMKNPTWKSELLGLWETLRSDPYIICLFPMFFASNWFYTYQFNGVNLAYFNTRTRALNNTLYWTAQIVGAFVFGFCLDYSKIRRTVRAKIAWVAILVLTLAVFGGGYAFQTGYTRASVNTKPPVNYVAKDWNDAGYVGPMFLYIFYGFYDAAWQTCVYWFMGSLTNNGRRLSNYAGFYKGIQSAGAAVIWRLDSQSLPYMSEFASSWALLLGALVCALPLLLLRIKDHVTVEEDVKFSDETVEEVVGTTDGKVVHDAEKV</sequence>
<dbReference type="CDD" id="cd06178">
    <property type="entry name" value="MFS_unc93-like"/>
    <property type="match status" value="1"/>
</dbReference>
<evidence type="ECO:0000256" key="2">
    <source>
        <dbReference type="ARBA" id="ARBA00022692"/>
    </source>
</evidence>
<feature type="transmembrane region" description="Helical" evidence="6">
    <location>
        <begin position="306"/>
        <end position="324"/>
    </location>
</feature>
<feature type="transmembrane region" description="Helical" evidence="6">
    <location>
        <begin position="53"/>
        <end position="70"/>
    </location>
</feature>
<proteinExistence type="predicted"/>
<feature type="transmembrane region" description="Helical" evidence="6">
    <location>
        <begin position="177"/>
        <end position="195"/>
    </location>
</feature>
<protein>
    <submittedName>
        <fullName evidence="7">MFS general substrate transporter</fullName>
    </submittedName>
</protein>
<dbReference type="Gene3D" id="1.20.1250.20">
    <property type="entry name" value="MFS general substrate transporter like domains"/>
    <property type="match status" value="1"/>
</dbReference>
<dbReference type="SUPFAM" id="SSF103473">
    <property type="entry name" value="MFS general substrate transporter"/>
    <property type="match status" value="1"/>
</dbReference>
<organism evidence="7 8">
    <name type="scientific">Aureobasidium pullulans</name>
    <name type="common">Black yeast</name>
    <name type="synonym">Pullularia pullulans</name>
    <dbReference type="NCBI Taxonomy" id="5580"/>
    <lineage>
        <taxon>Eukaryota</taxon>
        <taxon>Fungi</taxon>
        <taxon>Dikarya</taxon>
        <taxon>Ascomycota</taxon>
        <taxon>Pezizomycotina</taxon>
        <taxon>Dothideomycetes</taxon>
        <taxon>Dothideomycetidae</taxon>
        <taxon>Dothideales</taxon>
        <taxon>Saccotheciaceae</taxon>
        <taxon>Aureobasidium</taxon>
    </lineage>
</organism>
<dbReference type="InterPro" id="IPR036259">
    <property type="entry name" value="MFS_trans_sf"/>
</dbReference>
<feature type="transmembrane region" description="Helical" evidence="6">
    <location>
        <begin position="119"/>
        <end position="137"/>
    </location>
</feature>
<reference evidence="7 8" key="1">
    <citation type="submission" date="2018-10" db="EMBL/GenBank/DDBJ databases">
        <title>Fifty Aureobasidium pullulans genomes reveal a recombining polyextremotolerant generalist.</title>
        <authorList>
            <person name="Gostincar C."/>
            <person name="Turk M."/>
            <person name="Zajc J."/>
            <person name="Gunde-Cimerman N."/>
        </authorList>
    </citation>
    <scope>NUCLEOTIDE SEQUENCE [LARGE SCALE GENOMIC DNA]</scope>
    <source>
        <strain evidence="7 8">EXF-4256</strain>
    </source>
</reference>
<dbReference type="InterPro" id="IPR051617">
    <property type="entry name" value="UNC-93-like_regulator"/>
</dbReference>
<comment type="subcellular location">
    <subcellularLocation>
        <location evidence="1">Membrane</location>
        <topology evidence="1">Multi-pass membrane protein</topology>
    </subcellularLocation>
</comment>
<dbReference type="Proteomes" id="UP000305064">
    <property type="component" value="Unassembled WGS sequence"/>
</dbReference>
<evidence type="ECO:0000256" key="3">
    <source>
        <dbReference type="ARBA" id="ARBA00022989"/>
    </source>
</evidence>
<keyword evidence="3 6" id="KW-1133">Transmembrane helix</keyword>
<keyword evidence="2 6" id="KW-0812">Transmembrane</keyword>
<accession>A0AB38LQM0</accession>
<feature type="transmembrane region" description="Helical" evidence="6">
    <location>
        <begin position="386"/>
        <end position="407"/>
    </location>
</feature>
<feature type="transmembrane region" description="Helical" evidence="6">
    <location>
        <begin position="419"/>
        <end position="438"/>
    </location>
</feature>
<dbReference type="GO" id="GO:0016020">
    <property type="term" value="C:membrane"/>
    <property type="evidence" value="ECO:0007669"/>
    <property type="project" value="UniProtKB-SubCell"/>
</dbReference>
<feature type="transmembrane region" description="Helical" evidence="6">
    <location>
        <begin position="336"/>
        <end position="355"/>
    </location>
</feature>
<feature type="transmembrane region" description="Helical" evidence="6">
    <location>
        <begin position="143"/>
        <end position="165"/>
    </location>
</feature>
<evidence type="ECO:0000256" key="1">
    <source>
        <dbReference type="ARBA" id="ARBA00004141"/>
    </source>
</evidence>
<dbReference type="EMBL" id="QZBJ01000057">
    <property type="protein sequence ID" value="THY71572.1"/>
    <property type="molecule type" value="Genomic_DNA"/>
</dbReference>
<dbReference type="PANTHER" id="PTHR23294:SF59">
    <property type="entry name" value="UNC93-LIKE PROTEIN C922.05C"/>
    <property type="match status" value="1"/>
</dbReference>
<dbReference type="AlphaFoldDB" id="A0AB38LQM0"/>
<feature type="transmembrane region" description="Helical" evidence="6">
    <location>
        <begin position="268"/>
        <end position="286"/>
    </location>
</feature>
<evidence type="ECO:0000256" key="5">
    <source>
        <dbReference type="SAM" id="MobiDB-lite"/>
    </source>
</evidence>
<dbReference type="PANTHER" id="PTHR23294">
    <property type="entry name" value="ET TRANSLATION PRODUCT-RELATED"/>
    <property type="match status" value="1"/>
</dbReference>
<feature type="transmembrane region" description="Helical" evidence="6">
    <location>
        <begin position="450"/>
        <end position="469"/>
    </location>
</feature>
<evidence type="ECO:0000313" key="8">
    <source>
        <dbReference type="Proteomes" id="UP000305064"/>
    </source>
</evidence>
<feature type="transmembrane region" description="Helical" evidence="6">
    <location>
        <begin position="90"/>
        <end position="112"/>
    </location>
</feature>
<comment type="caution">
    <text evidence="7">The sequence shown here is derived from an EMBL/GenBank/DDBJ whole genome shotgun (WGS) entry which is preliminary data.</text>
</comment>
<feature type="region of interest" description="Disordered" evidence="5">
    <location>
        <begin position="1"/>
        <end position="23"/>
    </location>
</feature>
<evidence type="ECO:0000256" key="6">
    <source>
        <dbReference type="SAM" id="Phobius"/>
    </source>
</evidence>